<evidence type="ECO:0000256" key="2">
    <source>
        <dbReference type="ARBA" id="ARBA00023136"/>
    </source>
</evidence>
<dbReference type="EMBL" id="JADGJH010001234">
    <property type="protein sequence ID" value="KAJ3116344.1"/>
    <property type="molecule type" value="Genomic_DNA"/>
</dbReference>
<evidence type="ECO:0000256" key="3">
    <source>
        <dbReference type="ARBA" id="ARBA00023140"/>
    </source>
</evidence>
<dbReference type="Proteomes" id="UP001211907">
    <property type="component" value="Unassembled WGS sequence"/>
</dbReference>
<evidence type="ECO:0000256" key="5">
    <source>
        <dbReference type="SAM" id="MobiDB-lite"/>
    </source>
</evidence>
<name>A0AAD5T067_9FUNG</name>
<dbReference type="GO" id="GO:0016559">
    <property type="term" value="P:peroxisome fission"/>
    <property type="evidence" value="ECO:0007669"/>
    <property type="project" value="InterPro"/>
</dbReference>
<comment type="subcellular location">
    <subcellularLocation>
        <location evidence="4">Peroxisome membrane</location>
    </subcellularLocation>
</comment>
<dbReference type="PANTHER" id="PTHR12652">
    <property type="entry name" value="PEROXISOMAL BIOGENESIS FACTOR 11"/>
    <property type="match status" value="1"/>
</dbReference>
<keyword evidence="2" id="KW-0472">Membrane</keyword>
<gene>
    <name evidence="6" type="ORF">HK100_001093</name>
</gene>
<protein>
    <submittedName>
        <fullName evidence="6">Uncharacterized protein</fullName>
    </submittedName>
</protein>
<reference evidence="6" key="1">
    <citation type="submission" date="2020-05" db="EMBL/GenBank/DDBJ databases">
        <title>Phylogenomic resolution of chytrid fungi.</title>
        <authorList>
            <person name="Stajich J.E."/>
            <person name="Amses K."/>
            <person name="Simmons R."/>
            <person name="Seto K."/>
            <person name="Myers J."/>
            <person name="Bonds A."/>
            <person name="Quandt C.A."/>
            <person name="Barry K."/>
            <person name="Liu P."/>
            <person name="Grigoriev I."/>
            <person name="Longcore J.E."/>
            <person name="James T.Y."/>
        </authorList>
    </citation>
    <scope>NUCLEOTIDE SEQUENCE</scope>
    <source>
        <strain evidence="6">JEL0513</strain>
    </source>
</reference>
<dbReference type="GO" id="GO:0005778">
    <property type="term" value="C:peroxisomal membrane"/>
    <property type="evidence" value="ECO:0007669"/>
    <property type="project" value="UniProtKB-SubCell"/>
</dbReference>
<dbReference type="PANTHER" id="PTHR12652:SF19">
    <property type="entry name" value="PEROXISOMAL BIOGENESIS FACTOR 11"/>
    <property type="match status" value="1"/>
</dbReference>
<keyword evidence="7" id="KW-1185">Reference proteome</keyword>
<feature type="region of interest" description="Disordered" evidence="5">
    <location>
        <begin position="1"/>
        <end position="45"/>
    </location>
</feature>
<dbReference type="InterPro" id="IPR008733">
    <property type="entry name" value="PEX11"/>
</dbReference>
<organism evidence="6 7">
    <name type="scientific">Physocladia obscura</name>
    <dbReference type="NCBI Taxonomy" id="109957"/>
    <lineage>
        <taxon>Eukaryota</taxon>
        <taxon>Fungi</taxon>
        <taxon>Fungi incertae sedis</taxon>
        <taxon>Chytridiomycota</taxon>
        <taxon>Chytridiomycota incertae sedis</taxon>
        <taxon>Chytridiomycetes</taxon>
        <taxon>Chytridiales</taxon>
        <taxon>Chytriomycetaceae</taxon>
        <taxon>Physocladia</taxon>
    </lineage>
</organism>
<evidence type="ECO:0000313" key="6">
    <source>
        <dbReference type="EMBL" id="KAJ3116344.1"/>
    </source>
</evidence>
<evidence type="ECO:0000256" key="4">
    <source>
        <dbReference type="ARBA" id="ARBA00046271"/>
    </source>
</evidence>
<sequence>MHSPTQSEYSFTDSERTAIETGNAKHEEAMAAQKVEDPKIEPSAKPITKESIPQSVNQHQMAILRSPTILNSATLTAGEAKRPLSAQQMPPLLPAKLVEHPSLSLTKTPSFIPISFSIPISSVKSIPRTALSDKAVNLLRSLSSSTLQAFTQPVNSDDGNAKHKNFSVVPSENSATKPASSNLIFRILILRKILHLNDGRDKVLKIIQYSAKVLLWVKLLSILPAATRTQKSLAKIIPHLSVARKLIRLGSFLAPIEFLSLTSPSTSPAYIFNFFSNINALLTNIADDNVTLAKIGLKDPNPFFDKWADRLWLIGIGFDARDIWDKLNAARRTLADLHEKRRILTLQLDQRVSAEIHKVSKSVVDDNETIVGSDKSQSTAAVLITATNDKIRDTELKIWISQLTLTKLAADCLFCSFDVFGIVKQVEKIRGPAKDLHHLQDVAGLAAACLGTWKLYSALSASVTTDKKF</sequence>
<keyword evidence="3" id="KW-0576">Peroxisome</keyword>
<keyword evidence="1" id="KW-0962">Peroxisome biogenesis</keyword>
<evidence type="ECO:0000256" key="1">
    <source>
        <dbReference type="ARBA" id="ARBA00022593"/>
    </source>
</evidence>
<feature type="compositionally biased region" description="Basic and acidic residues" evidence="5">
    <location>
        <begin position="13"/>
        <end position="42"/>
    </location>
</feature>
<accession>A0AAD5T067</accession>
<feature type="compositionally biased region" description="Polar residues" evidence="5">
    <location>
        <begin position="1"/>
        <end position="12"/>
    </location>
</feature>
<proteinExistence type="predicted"/>
<evidence type="ECO:0000313" key="7">
    <source>
        <dbReference type="Proteomes" id="UP001211907"/>
    </source>
</evidence>
<comment type="caution">
    <text evidence="6">The sequence shown here is derived from an EMBL/GenBank/DDBJ whole genome shotgun (WGS) entry which is preliminary data.</text>
</comment>
<dbReference type="AlphaFoldDB" id="A0AAD5T067"/>
<dbReference type="Pfam" id="PF05648">
    <property type="entry name" value="PEX11"/>
    <property type="match status" value="1"/>
</dbReference>